<dbReference type="InterPro" id="IPR001920">
    <property type="entry name" value="Asp/Glu_race"/>
</dbReference>
<dbReference type="HAMAP" id="MF_00258">
    <property type="entry name" value="Glu_racemase"/>
    <property type="match status" value="1"/>
</dbReference>
<feature type="binding site" evidence="8">
    <location>
        <begin position="186"/>
        <end position="187"/>
    </location>
    <ligand>
        <name>substrate</name>
    </ligand>
</feature>
<dbReference type="NCBIfam" id="TIGR00067">
    <property type="entry name" value="glut_race"/>
    <property type="match status" value="1"/>
</dbReference>
<comment type="catalytic activity">
    <reaction evidence="1 8">
        <text>L-glutamate = D-glutamate</text>
        <dbReference type="Rhea" id="RHEA:12813"/>
        <dbReference type="ChEBI" id="CHEBI:29985"/>
        <dbReference type="ChEBI" id="CHEBI:29986"/>
        <dbReference type="EC" id="5.1.1.3"/>
    </reaction>
</comment>
<dbReference type="GO" id="GO:0008360">
    <property type="term" value="P:regulation of cell shape"/>
    <property type="evidence" value="ECO:0007669"/>
    <property type="project" value="UniProtKB-KW"/>
</dbReference>
<dbReference type="Pfam" id="PF01177">
    <property type="entry name" value="Asp_Glu_race"/>
    <property type="match status" value="1"/>
</dbReference>
<evidence type="ECO:0000313" key="9">
    <source>
        <dbReference type="EMBL" id="KTD50198.1"/>
    </source>
</evidence>
<evidence type="ECO:0000256" key="6">
    <source>
        <dbReference type="ARBA" id="ARBA00023316"/>
    </source>
</evidence>
<evidence type="ECO:0000256" key="7">
    <source>
        <dbReference type="ARBA" id="ARBA00070053"/>
    </source>
</evidence>
<accession>A0A0W0Y0N7</accession>
<feature type="binding site" evidence="8">
    <location>
        <begin position="44"/>
        <end position="45"/>
    </location>
    <ligand>
        <name>substrate</name>
    </ligand>
</feature>
<dbReference type="GO" id="GO:0008881">
    <property type="term" value="F:glutamate racemase activity"/>
    <property type="evidence" value="ECO:0007669"/>
    <property type="project" value="UniProtKB-UniRule"/>
</dbReference>
<dbReference type="EMBL" id="LNYS01000008">
    <property type="protein sequence ID" value="KTD50198.1"/>
    <property type="molecule type" value="Genomic_DNA"/>
</dbReference>
<keyword evidence="10" id="KW-1185">Reference proteome</keyword>
<comment type="caution">
    <text evidence="9">The sequence shown here is derived from an EMBL/GenBank/DDBJ whole genome shotgun (WGS) entry which is preliminary data.</text>
</comment>
<dbReference type="PATRIC" id="fig|45073.5.peg.1610"/>
<keyword evidence="3 8" id="KW-0133">Cell shape</keyword>
<dbReference type="InterPro" id="IPR018187">
    <property type="entry name" value="Asp/Glu_racemase_AS_1"/>
</dbReference>
<dbReference type="Proteomes" id="UP000054618">
    <property type="component" value="Unassembled WGS sequence"/>
</dbReference>
<sequence>MNNNNLPVGVFDSGMGGLTVLRALKSLLPRESFIYLGDTARLPYGTKSAETVQQYAVQMARLLIARRIKALVIACNTATTAALPYLQAMFTEIPVLGVVRPGAGAVVAATRNQQITVFATETTIASNAYQRLITEQLPQASISARACSVLVALAEEGMVNNAVAREALLYYLSEFKNEDTLLLGCTHFPVFRPLLATLLPESVAVVDSAEATAYAFQKLLYSHHLQTDSTSSGKIEYLVTDSIRRFQTVGEIFLGEVLKDHHIELVDACFPVEADNSTRAA</sequence>
<evidence type="ECO:0000256" key="1">
    <source>
        <dbReference type="ARBA" id="ARBA00001602"/>
    </source>
</evidence>
<feature type="active site" description="Proton donor/acceptor" evidence="8">
    <location>
        <position position="185"/>
    </location>
</feature>
<comment type="similarity">
    <text evidence="8">Belongs to the aspartate/glutamate racemases family.</text>
</comment>
<dbReference type="SUPFAM" id="SSF53681">
    <property type="entry name" value="Aspartate/glutamate racemase"/>
    <property type="match status" value="2"/>
</dbReference>
<dbReference type="InterPro" id="IPR015942">
    <property type="entry name" value="Asp/Glu/hydantoin_racemase"/>
</dbReference>
<feature type="active site" description="Proton donor/acceptor" evidence="8">
    <location>
        <position position="75"/>
    </location>
</feature>
<dbReference type="RefSeq" id="WP_058507632.1">
    <property type="nucleotide sequence ID" value="NZ_CAAAIK010000001.1"/>
</dbReference>
<name>A0A0W0Y0N7_9GAMM</name>
<proteinExistence type="inferred from homology"/>
<dbReference type="EC" id="5.1.1.3" evidence="2 8"/>
<keyword evidence="4 8" id="KW-0573">Peptidoglycan synthesis</keyword>
<feature type="binding site" evidence="8">
    <location>
        <begin position="12"/>
        <end position="13"/>
    </location>
    <ligand>
        <name>substrate</name>
    </ligand>
</feature>
<dbReference type="OrthoDB" id="9801055at2"/>
<dbReference type="InterPro" id="IPR004391">
    <property type="entry name" value="Glu_race"/>
</dbReference>
<evidence type="ECO:0000256" key="8">
    <source>
        <dbReference type="HAMAP-Rule" id="MF_00258"/>
    </source>
</evidence>
<dbReference type="PROSITE" id="PS00923">
    <property type="entry name" value="ASP_GLU_RACEMASE_1"/>
    <property type="match status" value="1"/>
</dbReference>
<dbReference type="AlphaFoldDB" id="A0A0W0Y0N7"/>
<evidence type="ECO:0000256" key="4">
    <source>
        <dbReference type="ARBA" id="ARBA00022984"/>
    </source>
</evidence>
<dbReference type="FunFam" id="3.40.50.1860:FF:000002">
    <property type="entry name" value="Glutamate racemase"/>
    <property type="match status" value="1"/>
</dbReference>
<evidence type="ECO:0000256" key="5">
    <source>
        <dbReference type="ARBA" id="ARBA00023235"/>
    </source>
</evidence>
<dbReference type="STRING" id="45073.Lqui_1523"/>
<dbReference type="UniPathway" id="UPA00219"/>
<dbReference type="Gene3D" id="3.40.50.1860">
    <property type="match status" value="2"/>
</dbReference>
<reference evidence="9 10" key="1">
    <citation type="submission" date="2015-11" db="EMBL/GenBank/DDBJ databases">
        <title>Genomic analysis of 38 Legionella species identifies large and diverse effector repertoires.</title>
        <authorList>
            <person name="Burstein D."/>
            <person name="Amaro F."/>
            <person name="Zusman T."/>
            <person name="Lifshitz Z."/>
            <person name="Cohen O."/>
            <person name="Gilbert J.A."/>
            <person name="Pupko T."/>
            <person name="Shuman H.A."/>
            <person name="Segal G."/>
        </authorList>
    </citation>
    <scope>NUCLEOTIDE SEQUENCE [LARGE SCALE GENOMIC DNA]</scope>
    <source>
        <strain evidence="9 10">CDC#1442-AUS-E</strain>
    </source>
</reference>
<dbReference type="GO" id="GO:0009252">
    <property type="term" value="P:peptidoglycan biosynthetic process"/>
    <property type="evidence" value="ECO:0007669"/>
    <property type="project" value="UniProtKB-UniRule"/>
</dbReference>
<dbReference type="PANTHER" id="PTHR21198:SF2">
    <property type="entry name" value="GLUTAMATE RACEMASE"/>
    <property type="match status" value="1"/>
</dbReference>
<evidence type="ECO:0000313" key="10">
    <source>
        <dbReference type="Proteomes" id="UP000054618"/>
    </source>
</evidence>
<evidence type="ECO:0000256" key="3">
    <source>
        <dbReference type="ARBA" id="ARBA00022960"/>
    </source>
</evidence>
<evidence type="ECO:0000256" key="2">
    <source>
        <dbReference type="ARBA" id="ARBA00013090"/>
    </source>
</evidence>
<dbReference type="PANTHER" id="PTHR21198">
    <property type="entry name" value="GLUTAMATE RACEMASE"/>
    <property type="match status" value="1"/>
</dbReference>
<organism evidence="9 10">
    <name type="scientific">Legionella quinlivanii</name>
    <dbReference type="NCBI Taxonomy" id="45073"/>
    <lineage>
        <taxon>Bacteria</taxon>
        <taxon>Pseudomonadati</taxon>
        <taxon>Pseudomonadota</taxon>
        <taxon>Gammaproteobacteria</taxon>
        <taxon>Legionellales</taxon>
        <taxon>Legionellaceae</taxon>
        <taxon>Legionella</taxon>
    </lineage>
</organism>
<dbReference type="GO" id="GO:0071555">
    <property type="term" value="P:cell wall organization"/>
    <property type="evidence" value="ECO:0007669"/>
    <property type="project" value="UniProtKB-KW"/>
</dbReference>
<feature type="binding site" evidence="8">
    <location>
        <begin position="76"/>
        <end position="77"/>
    </location>
    <ligand>
        <name>substrate</name>
    </ligand>
</feature>
<comment type="pathway">
    <text evidence="8">Cell wall biogenesis; peptidoglycan biosynthesis.</text>
</comment>
<keyword evidence="5 8" id="KW-0413">Isomerase</keyword>
<comment type="function">
    <text evidence="8">Provides the (R)-glutamate required for cell wall biosynthesis.</text>
</comment>
<gene>
    <name evidence="8 9" type="primary">murI</name>
    <name evidence="9" type="ORF">Lqui_1523</name>
</gene>
<keyword evidence="6 8" id="KW-0961">Cell wall biogenesis/degradation</keyword>
<protein>
    <recommendedName>
        <fullName evidence="7 8">Glutamate racemase</fullName>
        <ecNumber evidence="2 8">5.1.1.3</ecNumber>
    </recommendedName>
</protein>